<reference evidence="2" key="1">
    <citation type="journal article" date="2015" name="Nat. Genet.">
        <title>The genome and transcriptome of the zoonotic hookworm Ancylostoma ceylanicum identify infection-specific gene families.</title>
        <authorList>
            <person name="Schwarz E.M."/>
            <person name="Hu Y."/>
            <person name="Antoshechkin I."/>
            <person name="Miller M.M."/>
            <person name="Sternberg P.W."/>
            <person name="Aroian R.V."/>
        </authorList>
    </citation>
    <scope>NUCLEOTIDE SEQUENCE</scope>
    <source>
        <strain evidence="2">HY135</strain>
    </source>
</reference>
<dbReference type="EMBL" id="JARK01000011">
    <property type="protein sequence ID" value="EYC46016.1"/>
    <property type="molecule type" value="Genomic_DNA"/>
</dbReference>
<keyword evidence="2" id="KW-1185">Reference proteome</keyword>
<protein>
    <submittedName>
        <fullName evidence="1">Uncharacterized protein</fullName>
    </submittedName>
</protein>
<evidence type="ECO:0000313" key="1">
    <source>
        <dbReference type="EMBL" id="EYC46016.1"/>
    </source>
</evidence>
<dbReference type="Proteomes" id="UP000024635">
    <property type="component" value="Unassembled WGS sequence"/>
</dbReference>
<evidence type="ECO:0000313" key="2">
    <source>
        <dbReference type="Proteomes" id="UP000024635"/>
    </source>
</evidence>
<dbReference type="AlphaFoldDB" id="A0A016X2F7"/>
<gene>
    <name evidence="1" type="primary">Acey_s0411.g965</name>
    <name evidence="1" type="ORF">Y032_0411g965</name>
</gene>
<sequence length="168" mass="19535">MEHINISSIIEHTCIYGNCSSANKIYLSLDTINTAHDHFSSHSTIASTSRMKYLPLICFLTFCSLLSAETKYEFKPLPSPACQMICSLTLMDYIENVTPNKIEEVPKWCNNYYNMGTEQEKKMVDEKCPKICDELKSALEEDSSLWKRLIKGRNERLQHCQKYNERQY</sequence>
<comment type="caution">
    <text evidence="1">The sequence shown here is derived from an EMBL/GenBank/DDBJ whole genome shotgun (WGS) entry which is preliminary data.</text>
</comment>
<name>A0A016X2F7_9BILA</name>
<accession>A0A016X2F7</accession>
<dbReference type="OrthoDB" id="10375086at2759"/>
<proteinExistence type="predicted"/>
<organism evidence="1 2">
    <name type="scientific">Ancylostoma ceylanicum</name>
    <dbReference type="NCBI Taxonomy" id="53326"/>
    <lineage>
        <taxon>Eukaryota</taxon>
        <taxon>Metazoa</taxon>
        <taxon>Ecdysozoa</taxon>
        <taxon>Nematoda</taxon>
        <taxon>Chromadorea</taxon>
        <taxon>Rhabditida</taxon>
        <taxon>Rhabditina</taxon>
        <taxon>Rhabditomorpha</taxon>
        <taxon>Strongyloidea</taxon>
        <taxon>Ancylostomatidae</taxon>
        <taxon>Ancylostomatinae</taxon>
        <taxon>Ancylostoma</taxon>
    </lineage>
</organism>